<feature type="transmembrane region" description="Helical" evidence="1">
    <location>
        <begin position="97"/>
        <end position="114"/>
    </location>
</feature>
<gene>
    <name evidence="2" type="ORF">SAMN05216362_1559</name>
</gene>
<keyword evidence="1" id="KW-0812">Transmembrane</keyword>
<accession>A0A1H9M2K7</accession>
<dbReference type="Proteomes" id="UP000199427">
    <property type="component" value="Unassembled WGS sequence"/>
</dbReference>
<dbReference type="EMBL" id="FOES01000055">
    <property type="protein sequence ID" value="SER17891.1"/>
    <property type="molecule type" value="Genomic_DNA"/>
</dbReference>
<evidence type="ECO:0000256" key="1">
    <source>
        <dbReference type="SAM" id="Phobius"/>
    </source>
</evidence>
<feature type="transmembrane region" description="Helical" evidence="1">
    <location>
        <begin position="14"/>
        <end position="31"/>
    </location>
</feature>
<name>A0A1H9M2K7_9BACI</name>
<reference evidence="2 3" key="1">
    <citation type="submission" date="2016-10" db="EMBL/GenBank/DDBJ databases">
        <authorList>
            <person name="de Groot N.N."/>
        </authorList>
    </citation>
    <scope>NUCLEOTIDE SEQUENCE [LARGE SCALE GENOMIC DNA]</scope>
    <source>
        <strain evidence="2 3">DSM 21633</strain>
    </source>
</reference>
<feature type="transmembrane region" description="Helical" evidence="1">
    <location>
        <begin position="43"/>
        <end position="61"/>
    </location>
</feature>
<protein>
    <submittedName>
        <fullName evidence="2">Conserved hypothetical integral membrane protein TIGR02206</fullName>
    </submittedName>
</protein>
<sequence>MEREGYIPIFGPDHLIYIVGLVLIGSLMIYYRSTLKNKRRIITMIILIISISQQILLYGSYAVLMNFDLSESLPLHISRVNTILGIIYLLTRNEKLFGVLCFFSLYAWASFIYPSRVYGITHPLGISFFINHVITLLLPFYAMMAYRATINKLDKYRANLWFGIYLLIALMVNPIVDGNYFYLKHKPVLSHLSDWLYIPGVLVVTYILFYFGEKVYLKVQEKTTMSNYK</sequence>
<dbReference type="NCBIfam" id="TIGR02206">
    <property type="entry name" value="intg_mem_TP0381"/>
    <property type="match status" value="1"/>
</dbReference>
<feature type="transmembrane region" description="Helical" evidence="1">
    <location>
        <begin position="126"/>
        <end position="146"/>
    </location>
</feature>
<organism evidence="2 3">
    <name type="scientific">Piscibacillus halophilus</name>
    <dbReference type="NCBI Taxonomy" id="571933"/>
    <lineage>
        <taxon>Bacteria</taxon>
        <taxon>Bacillati</taxon>
        <taxon>Bacillota</taxon>
        <taxon>Bacilli</taxon>
        <taxon>Bacillales</taxon>
        <taxon>Bacillaceae</taxon>
        <taxon>Piscibacillus</taxon>
    </lineage>
</organism>
<feature type="transmembrane region" description="Helical" evidence="1">
    <location>
        <begin position="158"/>
        <end position="176"/>
    </location>
</feature>
<evidence type="ECO:0000313" key="2">
    <source>
        <dbReference type="EMBL" id="SER17891.1"/>
    </source>
</evidence>
<dbReference type="STRING" id="571933.SAMN05216362_1559"/>
<dbReference type="RefSeq" id="WP_175615756.1">
    <property type="nucleotide sequence ID" value="NZ_CAESCL010000079.1"/>
</dbReference>
<feature type="transmembrane region" description="Helical" evidence="1">
    <location>
        <begin position="73"/>
        <end position="90"/>
    </location>
</feature>
<dbReference type="AlphaFoldDB" id="A0A1H9M2K7"/>
<keyword evidence="1" id="KW-0472">Membrane</keyword>
<dbReference type="Pfam" id="PF14808">
    <property type="entry name" value="TMEM164"/>
    <property type="match status" value="1"/>
</dbReference>
<keyword evidence="3" id="KW-1185">Reference proteome</keyword>
<proteinExistence type="predicted"/>
<feature type="transmembrane region" description="Helical" evidence="1">
    <location>
        <begin position="196"/>
        <end position="212"/>
    </location>
</feature>
<dbReference type="InterPro" id="IPR011737">
    <property type="entry name" value="CHP02206_TP0381"/>
</dbReference>
<evidence type="ECO:0000313" key="3">
    <source>
        <dbReference type="Proteomes" id="UP000199427"/>
    </source>
</evidence>
<keyword evidence="1" id="KW-1133">Transmembrane helix</keyword>